<feature type="transmembrane region" description="Helical" evidence="1">
    <location>
        <begin position="206"/>
        <end position="234"/>
    </location>
</feature>
<organism evidence="2 3">
    <name type="scientific">Methanothermobacter defluvii</name>
    <dbReference type="NCBI Taxonomy" id="49339"/>
    <lineage>
        <taxon>Archaea</taxon>
        <taxon>Methanobacteriati</taxon>
        <taxon>Methanobacteriota</taxon>
        <taxon>Methanomada group</taxon>
        <taxon>Methanobacteria</taxon>
        <taxon>Methanobacteriales</taxon>
        <taxon>Methanobacteriaceae</taxon>
        <taxon>Methanothermobacter</taxon>
    </lineage>
</organism>
<keyword evidence="1" id="KW-0472">Membrane</keyword>
<feature type="transmembrane region" description="Helical" evidence="1">
    <location>
        <begin position="163"/>
        <end position="185"/>
    </location>
</feature>
<evidence type="ECO:0000256" key="1">
    <source>
        <dbReference type="SAM" id="Phobius"/>
    </source>
</evidence>
<dbReference type="GO" id="GO:0005886">
    <property type="term" value="C:plasma membrane"/>
    <property type="evidence" value="ECO:0007669"/>
    <property type="project" value="UniProtKB-SubCell"/>
</dbReference>
<keyword evidence="1" id="KW-1133">Transmembrane helix</keyword>
<keyword evidence="3" id="KW-1185">Reference proteome</keyword>
<feature type="transmembrane region" description="Helical" evidence="1">
    <location>
        <begin position="320"/>
        <end position="342"/>
    </location>
</feature>
<accession>A0A371NBZ6</accession>
<dbReference type="AlphaFoldDB" id="A0A371NBZ6"/>
<dbReference type="Pfam" id="PF12679">
    <property type="entry name" value="ABC2_membrane_2"/>
    <property type="match status" value="1"/>
</dbReference>
<evidence type="ECO:0000313" key="3">
    <source>
        <dbReference type="Proteomes" id="UP000256864"/>
    </source>
</evidence>
<dbReference type="Proteomes" id="UP000256864">
    <property type="component" value="Unassembled WGS sequence"/>
</dbReference>
<proteinExistence type="predicted"/>
<dbReference type="GO" id="GO:0140359">
    <property type="term" value="F:ABC-type transporter activity"/>
    <property type="evidence" value="ECO:0007669"/>
    <property type="project" value="InterPro"/>
</dbReference>
<gene>
    <name evidence="2" type="ORF">C7452_0017</name>
</gene>
<dbReference type="PANTHER" id="PTHR43471">
    <property type="entry name" value="ABC TRANSPORTER PERMEASE"/>
    <property type="match status" value="1"/>
</dbReference>
<feature type="transmembrane region" description="Helical" evidence="1">
    <location>
        <begin position="276"/>
        <end position="300"/>
    </location>
</feature>
<dbReference type="EMBL" id="QREL01000001">
    <property type="protein sequence ID" value="REE28031.1"/>
    <property type="molecule type" value="Genomic_DNA"/>
</dbReference>
<protein>
    <submittedName>
        <fullName evidence="2">ABC-2 type transport system permease protein</fullName>
    </submittedName>
</protein>
<comment type="caution">
    <text evidence="2">The sequence shown here is derived from an EMBL/GenBank/DDBJ whole genome shotgun (WGS) entry which is preliminary data.</text>
</comment>
<feature type="transmembrane region" description="Helical" evidence="1">
    <location>
        <begin position="240"/>
        <end position="264"/>
    </location>
</feature>
<feature type="transmembrane region" description="Helical" evidence="1">
    <location>
        <begin position="20"/>
        <end position="41"/>
    </location>
</feature>
<evidence type="ECO:0000313" key="2">
    <source>
        <dbReference type="EMBL" id="REE28031.1"/>
    </source>
</evidence>
<name>A0A371NBZ6_9EURY</name>
<dbReference type="PANTHER" id="PTHR43471:SF3">
    <property type="entry name" value="ABC TRANSPORTER PERMEASE PROTEIN NATB"/>
    <property type="match status" value="1"/>
</dbReference>
<keyword evidence="1" id="KW-0812">Transmembrane</keyword>
<reference evidence="2 3" key="1">
    <citation type="submission" date="2018-07" db="EMBL/GenBank/DDBJ databases">
        <title>Genomic Encyclopedia of Type Strains, Phase IV (KMG-IV): sequencing the most valuable type-strain genomes for metagenomic binning, comparative biology and taxonomic classification.</title>
        <authorList>
            <person name="Goeker M."/>
        </authorList>
    </citation>
    <scope>NUCLEOTIDE SEQUENCE [LARGE SCALE GENOMIC DNA]</scope>
    <source>
        <strain evidence="2 3">DSM 7466</strain>
    </source>
</reference>
<sequence>MNLLKVAKWELRSTLRSRKFLFIFLFQIAVLILTLFMFSGFTDVLESGEALTPSLTGFAELGVIDPSGLIQGQLNPDVLDIREGGDAGSVLVVDNFTGIPLNATLYLDYSDPRRSVVRDEVEAAVERASSLISEEFVKSPGPAPEVREETRGEPLPVQLVTRVMVSILLFLPVFLFGNLVVDSIVGEKERKTGEALLAMPVRRSEIILGKCLSVITVLALQIGVWMILIIASGFHMVNPLGAYFTVVASSAPVVGLTALISVYARNYREAGIGITLAYIISAAYLIAPALAYMAGSSGSVSPMTLTIKMISGQALGAADIIPPAISILVLSIIFYGLAVRLFGRDDVVFGPRPGILRLMVKP</sequence>
<dbReference type="RefSeq" id="WP_115891898.1">
    <property type="nucleotide sequence ID" value="NZ_QREL01000001.1"/>
</dbReference>